<evidence type="ECO:0000313" key="9">
    <source>
        <dbReference type="EMBL" id="AIG97365.1"/>
    </source>
</evidence>
<accession>A0A075WAE4</accession>
<organism evidence="9 10">
    <name type="scientific">Archaeoglobus fulgidus DSM 8774</name>
    <dbReference type="NCBI Taxonomy" id="1344584"/>
    <lineage>
        <taxon>Archaea</taxon>
        <taxon>Methanobacteriati</taxon>
        <taxon>Methanobacteriota</taxon>
        <taxon>Archaeoglobi</taxon>
        <taxon>Archaeoglobales</taxon>
        <taxon>Archaeoglobaceae</taxon>
        <taxon>Archaeoglobus</taxon>
    </lineage>
</organism>
<evidence type="ECO:0000256" key="1">
    <source>
        <dbReference type="ARBA" id="ARBA00022448"/>
    </source>
</evidence>
<dbReference type="GO" id="GO:0051539">
    <property type="term" value="F:4 iron, 4 sulfur cluster binding"/>
    <property type="evidence" value="ECO:0007669"/>
    <property type="project" value="UniProtKB-KW"/>
</dbReference>
<keyword evidence="3" id="KW-0479">Metal-binding</keyword>
<keyword evidence="6" id="KW-0411">Iron-sulfur</keyword>
<proteinExistence type="predicted"/>
<evidence type="ECO:0000256" key="3">
    <source>
        <dbReference type="ARBA" id="ARBA00022723"/>
    </source>
</evidence>
<evidence type="ECO:0000256" key="2">
    <source>
        <dbReference type="ARBA" id="ARBA00022485"/>
    </source>
</evidence>
<dbReference type="PANTHER" id="PTHR43551:SF1">
    <property type="entry name" value="HETERODISULFIDE REDUCTASE"/>
    <property type="match status" value="1"/>
</dbReference>
<dbReference type="InterPro" id="IPR017896">
    <property type="entry name" value="4Fe4S_Fe-S-bd"/>
</dbReference>
<feature type="domain" description="Cysteine-rich" evidence="7">
    <location>
        <begin position="359"/>
        <end position="451"/>
    </location>
</feature>
<dbReference type="PANTHER" id="PTHR43551">
    <property type="entry name" value="FUMARATE REDUCTASE IRON-SULFUR SUBUNIT"/>
    <property type="match status" value="1"/>
</dbReference>
<keyword evidence="2" id="KW-0004">4Fe-4S</keyword>
<evidence type="ECO:0000256" key="6">
    <source>
        <dbReference type="ARBA" id="ARBA00023014"/>
    </source>
</evidence>
<dbReference type="InterPro" id="IPR009051">
    <property type="entry name" value="Helical_ferredxn"/>
</dbReference>
<dbReference type="AlphaFoldDB" id="A0A075WAE4"/>
<dbReference type="HOGENOM" id="CLU_023081_6_0_2"/>
<dbReference type="EMBL" id="CP006577">
    <property type="protein sequence ID" value="AIG97365.1"/>
    <property type="molecule type" value="Genomic_DNA"/>
</dbReference>
<dbReference type="SUPFAM" id="SSF46548">
    <property type="entry name" value="alpha-helical ferredoxin"/>
    <property type="match status" value="1"/>
</dbReference>
<dbReference type="Pfam" id="PF13183">
    <property type="entry name" value="Fer4_8"/>
    <property type="match status" value="1"/>
</dbReference>
<dbReference type="KEGG" id="afg:AFULGI_00005570"/>
<dbReference type="GO" id="GO:0016491">
    <property type="term" value="F:oxidoreductase activity"/>
    <property type="evidence" value="ECO:0007669"/>
    <property type="project" value="UniProtKB-ARBA"/>
</dbReference>
<evidence type="ECO:0000259" key="8">
    <source>
        <dbReference type="Pfam" id="PF13183"/>
    </source>
</evidence>
<keyword evidence="4" id="KW-0249">Electron transport</keyword>
<evidence type="ECO:0000259" key="7">
    <source>
        <dbReference type="Pfam" id="PF02754"/>
    </source>
</evidence>
<gene>
    <name evidence="9" type="ORF">AFULGI_00005570</name>
</gene>
<evidence type="ECO:0000313" key="10">
    <source>
        <dbReference type="Proteomes" id="UP000028501"/>
    </source>
</evidence>
<sequence length="477" mass="54743">MVEEKVVEKGKERAVEVTKWRRVFDDYRAMSDEILRPDEPKKEKFLEAMRKYLTKQNWPFLLPYKLTLEACTKCGTCAEACTMYLGSGRKKIYSPVYRSDMLRKIYKKHFTLTGKLFGPLVGAKDPTEDDINALAESAYRCTVCRRCALACPFGLDNGLITRETRKIFADLGIVPDELKENGVENQLKYGNAPKIPYEAFMDILEFIKEDIEDEKGVEVEIPVDKKGAKYLIMNNAGDYLAFTETVQGIVEIMNYVGEDWTLNSPKTGVNDIVNYGLFYSDEDLVRVMKAHVETAKKLDVEYLVVGECGHAYDSIAHFAKDLIPPEERPFKVISWMELLDQFIREGKLKLDKEKNPEPVTFHDSCKWGRTGGIYEEPRRILQAACKDFREMYPNREWNYCCGGGGGFAIMAKDDFLKFRMETYGKMKVQQLKQTGAKIIATICSNCKAQFREMINYYNLDMRFSGVSELVANALVYE</sequence>
<dbReference type="GeneID" id="24794086"/>
<dbReference type="InterPro" id="IPR004017">
    <property type="entry name" value="Cys_rich_dom"/>
</dbReference>
<keyword evidence="5" id="KW-0408">Iron</keyword>
<dbReference type="RefSeq" id="WP_048095067.1">
    <property type="nucleotide sequence ID" value="NZ_CP006577.1"/>
</dbReference>
<feature type="domain" description="4Fe-4S ferredoxin-type" evidence="8">
    <location>
        <begin position="68"/>
        <end position="155"/>
    </location>
</feature>
<dbReference type="InterPro" id="IPR017900">
    <property type="entry name" value="4Fe4S_Fe_S_CS"/>
</dbReference>
<dbReference type="Pfam" id="PF02754">
    <property type="entry name" value="CCG"/>
    <property type="match status" value="1"/>
</dbReference>
<dbReference type="PROSITE" id="PS00198">
    <property type="entry name" value="4FE4S_FER_1"/>
    <property type="match status" value="1"/>
</dbReference>
<name>A0A075WAE4_ARCFL</name>
<dbReference type="Gene3D" id="1.10.1060.10">
    <property type="entry name" value="Alpha-helical ferredoxin"/>
    <property type="match status" value="1"/>
</dbReference>
<protein>
    <submittedName>
        <fullName evidence="9">Fe-S oxidoreductase</fullName>
    </submittedName>
</protein>
<dbReference type="GO" id="GO:0046872">
    <property type="term" value="F:metal ion binding"/>
    <property type="evidence" value="ECO:0007669"/>
    <property type="project" value="UniProtKB-KW"/>
</dbReference>
<keyword evidence="1" id="KW-0813">Transport</keyword>
<evidence type="ECO:0000256" key="5">
    <source>
        <dbReference type="ARBA" id="ARBA00023004"/>
    </source>
</evidence>
<dbReference type="Proteomes" id="UP000028501">
    <property type="component" value="Chromosome"/>
</dbReference>
<evidence type="ECO:0000256" key="4">
    <source>
        <dbReference type="ARBA" id="ARBA00022982"/>
    </source>
</evidence>
<reference evidence="9 10" key="1">
    <citation type="submission" date="2013-07" db="EMBL/GenBank/DDBJ databases">
        <title>Genome of Archaeoglobus fulgidus.</title>
        <authorList>
            <person name="Fiebig A."/>
            <person name="Birkeland N.-K."/>
        </authorList>
    </citation>
    <scope>NUCLEOTIDE SEQUENCE [LARGE SCALE GENOMIC DNA]</scope>
    <source>
        <strain evidence="9 10">DSM 8774</strain>
    </source>
</reference>